<evidence type="ECO:0000259" key="3">
    <source>
        <dbReference type="Pfam" id="PF13649"/>
    </source>
</evidence>
<dbReference type="Gene3D" id="3.40.50.150">
    <property type="entry name" value="Vaccinia Virus protein VP39"/>
    <property type="match status" value="1"/>
</dbReference>
<evidence type="ECO:0000256" key="2">
    <source>
        <dbReference type="ARBA" id="ARBA00022679"/>
    </source>
</evidence>
<dbReference type="PANTHER" id="PTHR43861:SF1">
    <property type="entry name" value="TRANS-ACONITATE 2-METHYLTRANSFERASE"/>
    <property type="match status" value="1"/>
</dbReference>
<reference evidence="4" key="1">
    <citation type="submission" date="2018-05" db="EMBL/GenBank/DDBJ databases">
        <authorList>
            <person name="Lanie J.A."/>
            <person name="Ng W.-L."/>
            <person name="Kazmierczak K.M."/>
            <person name="Andrzejewski T.M."/>
            <person name="Davidsen T.M."/>
            <person name="Wayne K.J."/>
            <person name="Tettelin H."/>
            <person name="Glass J.I."/>
            <person name="Rusch D."/>
            <person name="Podicherti R."/>
            <person name="Tsui H.-C.T."/>
            <person name="Winkler M.E."/>
        </authorList>
    </citation>
    <scope>NUCLEOTIDE SEQUENCE</scope>
</reference>
<dbReference type="InterPro" id="IPR041698">
    <property type="entry name" value="Methyltransf_25"/>
</dbReference>
<dbReference type="GO" id="GO:0008168">
    <property type="term" value="F:methyltransferase activity"/>
    <property type="evidence" value="ECO:0007669"/>
    <property type="project" value="UniProtKB-KW"/>
</dbReference>
<dbReference type="InterPro" id="IPR029063">
    <property type="entry name" value="SAM-dependent_MTases_sf"/>
</dbReference>
<name>A0A382AF36_9ZZZZ</name>
<feature type="domain" description="Methyltransferase" evidence="3">
    <location>
        <begin position="41"/>
        <end position="136"/>
    </location>
</feature>
<accession>A0A382AF36</accession>
<dbReference type="AlphaFoldDB" id="A0A382AF36"/>
<gene>
    <name evidence="4" type="ORF">METZ01_LOCUS152970</name>
</gene>
<keyword evidence="2" id="KW-0808">Transferase</keyword>
<proteinExistence type="predicted"/>
<keyword evidence="1" id="KW-0489">Methyltransferase</keyword>
<protein>
    <recommendedName>
        <fullName evidence="3">Methyltransferase domain-containing protein</fullName>
    </recommendedName>
</protein>
<dbReference type="Pfam" id="PF13649">
    <property type="entry name" value="Methyltransf_25"/>
    <property type="match status" value="1"/>
</dbReference>
<sequence>MTDYNNISDEYDKSKQDRWRIDIEKYSITEYLKDKINGKRVLDIPCGSGIYSNLFYELGAKEVVGIDISEEMVKLAKQKTKCPNSSFIQCDAQKLNDLSLDKFDIITCIFLFNYAKNEEELENMIKNLKNLLNENGILLIFNDNILQSDYTTDYSRYNFTKSCQNKIIKYHVFNNISNFDIINYKIDSNIFFQKFQKYFKEITIHKLKVKDKDEYYNVFFNNQPFIFLTCK</sequence>
<dbReference type="CDD" id="cd02440">
    <property type="entry name" value="AdoMet_MTases"/>
    <property type="match status" value="1"/>
</dbReference>
<dbReference type="PANTHER" id="PTHR43861">
    <property type="entry name" value="TRANS-ACONITATE 2-METHYLTRANSFERASE-RELATED"/>
    <property type="match status" value="1"/>
</dbReference>
<evidence type="ECO:0000313" key="4">
    <source>
        <dbReference type="EMBL" id="SVB00116.1"/>
    </source>
</evidence>
<evidence type="ECO:0000256" key="1">
    <source>
        <dbReference type="ARBA" id="ARBA00022603"/>
    </source>
</evidence>
<dbReference type="EMBL" id="UINC01025120">
    <property type="protein sequence ID" value="SVB00116.1"/>
    <property type="molecule type" value="Genomic_DNA"/>
</dbReference>
<dbReference type="SUPFAM" id="SSF53335">
    <property type="entry name" value="S-adenosyl-L-methionine-dependent methyltransferases"/>
    <property type="match status" value="1"/>
</dbReference>
<organism evidence="4">
    <name type="scientific">marine metagenome</name>
    <dbReference type="NCBI Taxonomy" id="408172"/>
    <lineage>
        <taxon>unclassified sequences</taxon>
        <taxon>metagenomes</taxon>
        <taxon>ecological metagenomes</taxon>
    </lineage>
</organism>
<dbReference type="GO" id="GO:0032259">
    <property type="term" value="P:methylation"/>
    <property type="evidence" value="ECO:0007669"/>
    <property type="project" value="UniProtKB-KW"/>
</dbReference>